<dbReference type="Gene3D" id="3.30.740.10">
    <property type="entry name" value="Protein Inhibitor Of Neuronal Nitric Oxide Synthase"/>
    <property type="match status" value="1"/>
</dbReference>
<dbReference type="EnsemblPlants" id="Kaladp0095s0546.1.v1.1">
    <property type="protein sequence ID" value="Kaladp0095s0546.1.v1.1"/>
    <property type="gene ID" value="Kaladp0095s0546.v1.1"/>
</dbReference>
<evidence type="ECO:0000313" key="2">
    <source>
        <dbReference type="EnsemblPlants" id="Kaladp0095s0546.1.v1.1"/>
    </source>
</evidence>
<feature type="compositionally biased region" description="Basic and acidic residues" evidence="1">
    <location>
        <begin position="155"/>
        <end position="172"/>
    </location>
</feature>
<dbReference type="GO" id="GO:0045505">
    <property type="term" value="F:dynein intermediate chain binding"/>
    <property type="evidence" value="ECO:0007669"/>
    <property type="project" value="TreeGrafter"/>
</dbReference>
<dbReference type="Gramene" id="Kaladp0095s0546.1.v1.1">
    <property type="protein sequence ID" value="Kaladp0095s0546.1.v1.1"/>
    <property type="gene ID" value="Kaladp0095s0546.v1.1"/>
</dbReference>
<evidence type="ECO:0000256" key="1">
    <source>
        <dbReference type="SAM" id="MobiDB-lite"/>
    </source>
</evidence>
<dbReference type="GO" id="GO:0007017">
    <property type="term" value="P:microtubule-based process"/>
    <property type="evidence" value="ECO:0007669"/>
    <property type="project" value="InterPro"/>
</dbReference>
<proteinExistence type="predicted"/>
<dbReference type="FunFam" id="3.30.740.10:FF:000003">
    <property type="entry name" value="Dynein light chain"/>
    <property type="match status" value="1"/>
</dbReference>
<dbReference type="InterPro" id="IPR001372">
    <property type="entry name" value="Dynein_light_chain_typ-1/2"/>
</dbReference>
<feature type="region of interest" description="Disordered" evidence="1">
    <location>
        <begin position="15"/>
        <end position="70"/>
    </location>
</feature>
<dbReference type="PANTHER" id="PTHR11886:SF80">
    <property type="entry name" value="OS01G0555600 PROTEIN"/>
    <property type="match status" value="1"/>
</dbReference>
<dbReference type="PANTHER" id="PTHR11886">
    <property type="entry name" value="DYNEIN LIGHT CHAIN"/>
    <property type="match status" value="1"/>
</dbReference>
<feature type="region of interest" description="Disordered" evidence="1">
    <location>
        <begin position="155"/>
        <end position="178"/>
    </location>
</feature>
<dbReference type="GO" id="GO:0005868">
    <property type="term" value="C:cytoplasmic dynein complex"/>
    <property type="evidence" value="ECO:0007669"/>
    <property type="project" value="TreeGrafter"/>
</dbReference>
<evidence type="ECO:0008006" key="4">
    <source>
        <dbReference type="Google" id="ProtNLM"/>
    </source>
</evidence>
<name>A0A7N0V3I4_KALFE</name>
<organism evidence="2 3">
    <name type="scientific">Kalanchoe fedtschenkoi</name>
    <name type="common">Lavender scallops</name>
    <name type="synonym">South American air plant</name>
    <dbReference type="NCBI Taxonomy" id="63787"/>
    <lineage>
        <taxon>Eukaryota</taxon>
        <taxon>Viridiplantae</taxon>
        <taxon>Streptophyta</taxon>
        <taxon>Embryophyta</taxon>
        <taxon>Tracheophyta</taxon>
        <taxon>Spermatophyta</taxon>
        <taxon>Magnoliopsida</taxon>
        <taxon>eudicotyledons</taxon>
        <taxon>Gunneridae</taxon>
        <taxon>Pentapetalae</taxon>
        <taxon>Saxifragales</taxon>
        <taxon>Crassulaceae</taxon>
        <taxon>Kalanchoe</taxon>
    </lineage>
</organism>
<feature type="region of interest" description="Disordered" evidence="1">
    <location>
        <begin position="107"/>
        <end position="135"/>
    </location>
</feature>
<sequence length="325" mass="35659">MSRSSLKLCRAVKTQQHLDASLEIPSSQGPDALNTHRHHHKPSPLADDSTIQLSSSSSSSASLNSNHKASAARVDARFQHKVLSRSLIADSLDYFLPKPNPGLVRTVSDSRKLARSRPGVASAAATNPNPEKERWGKKFFGGEIVKVIYDPSKEKTRRKDGAAKGGEQRQQVEEEEEDVGDVKKGLAKLEIVGVEKIKGVRNEEGDLKKVSVGRRRSFCGTETSLSSFLSSNGARILAVDMPPFMQIHAIDCARKAYDSLEKFTSKSLALSLKKEFDGVYGPAWHCIVGTGFGSFVTHSVGGFLYFSLDHKMYILLFKTTVQRAD</sequence>
<dbReference type="Pfam" id="PF01221">
    <property type="entry name" value="Dynein_light"/>
    <property type="match status" value="1"/>
</dbReference>
<dbReference type="SUPFAM" id="SSF54648">
    <property type="entry name" value="DLC"/>
    <property type="match status" value="1"/>
</dbReference>
<dbReference type="AlphaFoldDB" id="A0A7N0V3I4"/>
<dbReference type="InterPro" id="IPR037177">
    <property type="entry name" value="DLC_sf"/>
</dbReference>
<protein>
    <recommendedName>
        <fullName evidence="4">Dynein light chain</fullName>
    </recommendedName>
</protein>
<reference evidence="2" key="1">
    <citation type="submission" date="2021-01" db="UniProtKB">
        <authorList>
            <consortium name="EnsemblPlants"/>
        </authorList>
    </citation>
    <scope>IDENTIFICATION</scope>
</reference>
<feature type="compositionally biased region" description="Low complexity" evidence="1">
    <location>
        <begin position="53"/>
        <end position="70"/>
    </location>
</feature>
<dbReference type="CDD" id="cd21452">
    <property type="entry name" value="DLC-like_DYNLL1_DYNLL2"/>
    <property type="match status" value="1"/>
</dbReference>
<dbReference type="SMART" id="SM01375">
    <property type="entry name" value="Dynein_light"/>
    <property type="match status" value="1"/>
</dbReference>
<accession>A0A7N0V3I4</accession>
<feature type="compositionally biased region" description="Polar residues" evidence="1">
    <location>
        <begin position="15"/>
        <end position="29"/>
    </location>
</feature>
<keyword evidence="3" id="KW-1185">Reference proteome</keyword>
<evidence type="ECO:0000313" key="3">
    <source>
        <dbReference type="Proteomes" id="UP000594263"/>
    </source>
</evidence>
<dbReference type="Proteomes" id="UP000594263">
    <property type="component" value="Unplaced"/>
</dbReference>